<name>A0A1Y0INN5_9BACL</name>
<organism evidence="4 5">
    <name type="scientific">Tumebacillus avium</name>
    <dbReference type="NCBI Taxonomy" id="1903704"/>
    <lineage>
        <taxon>Bacteria</taxon>
        <taxon>Bacillati</taxon>
        <taxon>Bacillota</taxon>
        <taxon>Bacilli</taxon>
        <taxon>Bacillales</taxon>
        <taxon>Alicyclobacillaceae</taxon>
        <taxon>Tumebacillus</taxon>
    </lineage>
</organism>
<dbReference type="Pfam" id="PF10646">
    <property type="entry name" value="Germane"/>
    <property type="match status" value="1"/>
</dbReference>
<gene>
    <name evidence="4" type="ORF">CBW65_14985</name>
</gene>
<dbReference type="KEGG" id="tum:CBW65_14985"/>
<dbReference type="PROSITE" id="PS51257">
    <property type="entry name" value="PROKAR_LIPOPROTEIN"/>
    <property type="match status" value="1"/>
</dbReference>
<dbReference type="RefSeq" id="WP_087457523.1">
    <property type="nucleotide sequence ID" value="NZ_CP021434.1"/>
</dbReference>
<evidence type="ECO:0000313" key="4">
    <source>
        <dbReference type="EMBL" id="ARU62161.1"/>
    </source>
</evidence>
<evidence type="ECO:0000313" key="5">
    <source>
        <dbReference type="Proteomes" id="UP000195437"/>
    </source>
</evidence>
<dbReference type="OrthoDB" id="2381648at2"/>
<dbReference type="SMART" id="SM00909">
    <property type="entry name" value="Germane"/>
    <property type="match status" value="1"/>
</dbReference>
<keyword evidence="2" id="KW-0732">Signal</keyword>
<dbReference type="AlphaFoldDB" id="A0A1Y0INN5"/>
<dbReference type="EMBL" id="CP021434">
    <property type="protein sequence ID" value="ARU62161.1"/>
    <property type="molecule type" value="Genomic_DNA"/>
</dbReference>
<evidence type="ECO:0000256" key="1">
    <source>
        <dbReference type="SAM" id="MobiDB-lite"/>
    </source>
</evidence>
<feature type="signal peptide" evidence="2">
    <location>
        <begin position="1"/>
        <end position="20"/>
    </location>
</feature>
<protein>
    <recommendedName>
        <fullName evidence="3">GerMN domain-containing protein</fullName>
    </recommendedName>
</protein>
<reference evidence="5" key="1">
    <citation type="submission" date="2017-05" db="EMBL/GenBank/DDBJ databases">
        <authorList>
            <person name="Sung H."/>
        </authorList>
    </citation>
    <scope>NUCLEOTIDE SEQUENCE [LARGE SCALE GENOMIC DNA]</scope>
    <source>
        <strain evidence="5">AR23208</strain>
    </source>
</reference>
<keyword evidence="5" id="KW-1185">Reference proteome</keyword>
<proteinExistence type="predicted"/>
<evidence type="ECO:0000259" key="3">
    <source>
        <dbReference type="SMART" id="SM00909"/>
    </source>
</evidence>
<feature type="compositionally biased region" description="Low complexity" evidence="1">
    <location>
        <begin position="22"/>
        <end position="36"/>
    </location>
</feature>
<feature type="domain" description="GerMN" evidence="3">
    <location>
        <begin position="79"/>
        <end position="163"/>
    </location>
</feature>
<feature type="region of interest" description="Disordered" evidence="1">
    <location>
        <begin position="22"/>
        <end position="47"/>
    </location>
</feature>
<dbReference type="InterPro" id="IPR019606">
    <property type="entry name" value="GerMN"/>
</dbReference>
<dbReference type="Proteomes" id="UP000195437">
    <property type="component" value="Chromosome"/>
</dbReference>
<feature type="chain" id="PRO_5039385938" description="GerMN domain-containing protein" evidence="2">
    <location>
        <begin position="21"/>
        <end position="174"/>
    </location>
</feature>
<sequence>MNKRMLLGALLIGASLMVTACGSSQQPSSGSQTPPSANRGETPEASQVEVTVYRGNQDGTAIIKEKASISKIEDTEKKMDALFSLLKEKGKDTAPSVPQKVQLNSAALAGGVLTLDVSQDVQSMSSTEELMFLKALPATVFDNFPDVTTIKFTINGEAAEALSQTDVSKGINRP</sequence>
<evidence type="ECO:0000256" key="2">
    <source>
        <dbReference type="SAM" id="SignalP"/>
    </source>
</evidence>
<accession>A0A1Y0INN5</accession>